<reference evidence="1 2" key="1">
    <citation type="submission" date="2024-08" db="EMBL/GenBank/DDBJ databases">
        <authorList>
            <person name="Paterson S."/>
        </authorList>
    </citation>
    <scope>NUCLEOTIDE SEQUENCE [LARGE SCALE GENOMIC DNA]</scope>
</reference>
<accession>A0ABC9HHA0</accession>
<dbReference type="EMBL" id="CANUEZ050000269">
    <property type="protein sequence ID" value="CAM0512798.1"/>
    <property type="molecule type" value="Genomic_DNA"/>
</dbReference>
<keyword evidence="2" id="KW-1185">Reference proteome</keyword>
<dbReference type="AlphaFoldDB" id="A0ABC9HHA0"/>
<evidence type="ECO:0000313" key="2">
    <source>
        <dbReference type="Proteomes" id="UP001189180"/>
    </source>
</evidence>
<name>A0ABC9HHA0_FASHE</name>
<gene>
    <name evidence="1" type="ORF">FHB240107_LOCUS16473</name>
</gene>
<evidence type="ECO:0000313" key="1">
    <source>
        <dbReference type="EMBL" id="CAM0512798.1"/>
    </source>
</evidence>
<comment type="caution">
    <text evidence="1">The sequence shown here is derived from an EMBL/GenBank/DDBJ whole genome shotgun (WGS) entry which is preliminary data.</text>
</comment>
<sequence length="79" mass="9219">MNKRLPCKGLLVASLAEIEALSYCDALSYRFNQYVRQPIPGLRKLKRFPPLPNHLKTQIIQAVEHLQKQQERYNNLGEK</sequence>
<protein>
    <submittedName>
        <fullName evidence="1">Uncharacterized protein</fullName>
    </submittedName>
</protein>
<proteinExistence type="predicted"/>
<organism evidence="1 2">
    <name type="scientific">Fasciola hepatica</name>
    <name type="common">Liver fluke</name>
    <dbReference type="NCBI Taxonomy" id="6192"/>
    <lineage>
        <taxon>Eukaryota</taxon>
        <taxon>Metazoa</taxon>
        <taxon>Spiralia</taxon>
        <taxon>Lophotrochozoa</taxon>
        <taxon>Platyhelminthes</taxon>
        <taxon>Trematoda</taxon>
        <taxon>Digenea</taxon>
        <taxon>Plagiorchiida</taxon>
        <taxon>Echinostomata</taxon>
        <taxon>Echinostomatoidea</taxon>
        <taxon>Fasciolidae</taxon>
        <taxon>Fasciola</taxon>
    </lineage>
</organism>
<dbReference type="Proteomes" id="UP001189180">
    <property type="component" value="Unassembled WGS sequence"/>
</dbReference>